<keyword evidence="4 5" id="KW-0472">Membrane</keyword>
<dbReference type="eggNOG" id="COG1286">
    <property type="taxonomic scope" value="Bacteria"/>
</dbReference>
<proteinExistence type="predicted"/>
<reference evidence="6 7" key="1">
    <citation type="journal article" date="2015" name="Genome Announc.">
        <title>Expanding the biotechnology potential of lactobacilli through comparative genomics of 213 strains and associated genera.</title>
        <authorList>
            <person name="Sun Z."/>
            <person name="Harris H.M."/>
            <person name="McCann A."/>
            <person name="Guo C."/>
            <person name="Argimon S."/>
            <person name="Zhang W."/>
            <person name="Yang X."/>
            <person name="Jeffery I.B."/>
            <person name="Cooney J.C."/>
            <person name="Kagawa T.F."/>
            <person name="Liu W."/>
            <person name="Song Y."/>
            <person name="Salvetti E."/>
            <person name="Wrobel A."/>
            <person name="Rasinkangas P."/>
            <person name="Parkhill J."/>
            <person name="Rea M.C."/>
            <person name="O'Sullivan O."/>
            <person name="Ritari J."/>
            <person name="Douillard F.P."/>
            <person name="Paul Ross R."/>
            <person name="Yang R."/>
            <person name="Briner A.E."/>
            <person name="Felis G.E."/>
            <person name="de Vos W.M."/>
            <person name="Barrangou R."/>
            <person name="Klaenhammer T.R."/>
            <person name="Caufield P.W."/>
            <person name="Cui Y."/>
            <person name="Zhang H."/>
            <person name="O'Toole P.W."/>
        </authorList>
    </citation>
    <scope>NUCLEOTIDE SEQUENCE [LARGE SCALE GENOMIC DNA]</scope>
    <source>
        <strain evidence="6 7">DSM 5661</strain>
    </source>
</reference>
<name>A0A0R1YCQ0_9LACO</name>
<keyword evidence="7" id="KW-1185">Reference proteome</keyword>
<keyword evidence="3 5" id="KW-1133">Transmembrane helix</keyword>
<evidence type="ECO:0000256" key="4">
    <source>
        <dbReference type="ARBA" id="ARBA00023136"/>
    </source>
</evidence>
<evidence type="ECO:0000256" key="2">
    <source>
        <dbReference type="ARBA" id="ARBA00022692"/>
    </source>
</evidence>
<gene>
    <name evidence="6" type="ORF">FC39_GL000896</name>
</gene>
<feature type="transmembrane region" description="Helical" evidence="5">
    <location>
        <begin position="35"/>
        <end position="60"/>
    </location>
</feature>
<evidence type="ECO:0000256" key="1">
    <source>
        <dbReference type="ARBA" id="ARBA00004141"/>
    </source>
</evidence>
<dbReference type="InterPro" id="IPR003825">
    <property type="entry name" value="Colicin-V_CvpA"/>
</dbReference>
<dbReference type="EMBL" id="AZGI01000029">
    <property type="protein sequence ID" value="KRM40079.1"/>
    <property type="molecule type" value="Genomic_DNA"/>
</dbReference>
<dbReference type="STRING" id="1423754.FC39_GL000896"/>
<evidence type="ECO:0000313" key="7">
    <source>
        <dbReference type="Proteomes" id="UP000051223"/>
    </source>
</evidence>
<keyword evidence="2 5" id="KW-0812">Transmembrane</keyword>
<feature type="transmembrane region" description="Helical" evidence="5">
    <location>
        <begin position="80"/>
        <end position="100"/>
    </location>
</feature>
<dbReference type="AlphaFoldDB" id="A0A0R1YCQ0"/>
<dbReference type="Proteomes" id="UP000051223">
    <property type="component" value="Unassembled WGS sequence"/>
</dbReference>
<dbReference type="Pfam" id="PF02674">
    <property type="entry name" value="Colicin_V"/>
    <property type="match status" value="1"/>
</dbReference>
<dbReference type="PATRIC" id="fig|1423754.3.peg.922"/>
<organism evidence="6 7">
    <name type="scientific">Lactobacillus hamsteri DSM 5661 = JCM 6256</name>
    <dbReference type="NCBI Taxonomy" id="1423754"/>
    <lineage>
        <taxon>Bacteria</taxon>
        <taxon>Bacillati</taxon>
        <taxon>Bacillota</taxon>
        <taxon>Bacilli</taxon>
        <taxon>Lactobacillales</taxon>
        <taxon>Lactobacillaceae</taxon>
        <taxon>Lactobacillus</taxon>
    </lineage>
</organism>
<dbReference type="GO" id="GO:0009403">
    <property type="term" value="P:toxin biosynthetic process"/>
    <property type="evidence" value="ECO:0007669"/>
    <property type="project" value="InterPro"/>
</dbReference>
<evidence type="ECO:0000313" key="6">
    <source>
        <dbReference type="EMBL" id="KRM40079.1"/>
    </source>
</evidence>
<sequence length="186" mass="21074">MYAKGEKNMIVTLIVLAYLAWQAFNGYKTGFTRYIINLIFGAIVFMVAIFLQNPFGNWLYIQFTGQQIQTSLTTETNLMIFRFLAFFIILFIGRTVVKIFKSWIPSKNPHATNIGSVLDSVLGALASFIAGYFFVYVILSMLNAVQIPWFTQQTIDSGFLRFIIYNTPGFSNGMFNSVFNIAKTVG</sequence>
<dbReference type="GO" id="GO:0016020">
    <property type="term" value="C:membrane"/>
    <property type="evidence" value="ECO:0007669"/>
    <property type="project" value="UniProtKB-SubCell"/>
</dbReference>
<comment type="subcellular location">
    <subcellularLocation>
        <location evidence="1">Membrane</location>
        <topology evidence="1">Multi-pass membrane protein</topology>
    </subcellularLocation>
</comment>
<protein>
    <submittedName>
        <fullName evidence="6">CvpA family protein</fullName>
    </submittedName>
</protein>
<evidence type="ECO:0000256" key="3">
    <source>
        <dbReference type="ARBA" id="ARBA00022989"/>
    </source>
</evidence>
<comment type="caution">
    <text evidence="6">The sequence shown here is derived from an EMBL/GenBank/DDBJ whole genome shotgun (WGS) entry which is preliminary data.</text>
</comment>
<feature type="transmembrane region" description="Helical" evidence="5">
    <location>
        <begin position="120"/>
        <end position="139"/>
    </location>
</feature>
<accession>A0A0R1YCQ0</accession>
<evidence type="ECO:0000256" key="5">
    <source>
        <dbReference type="SAM" id="Phobius"/>
    </source>
</evidence>